<dbReference type="KEGG" id="azq:G3580_09535"/>
<keyword evidence="2" id="KW-1185">Reference proteome</keyword>
<dbReference type="InterPro" id="IPR021292">
    <property type="entry name" value="DUF2863"/>
</dbReference>
<sequence>MKRTRTPRREGLGSDAERLVWLANGLAESGNRAEDRFWEQHLSTLIDQLLDDGDEAPINEALDFLYSSNATAYDELADFVESRAENAGRRAPEQDIILLAAPLLAWSRYRIPAAAIPSAVLANLRVHLQAHVLADGVKLALADFLFSPDHLPVGYCNTARLADSLGEAALQNRDLSIDTQDLPDTAHFLSDTRYLLFAVAVPRGAPMFRWQEPGGEREHALAQWRSQGGACLMPLLPGCAMDLVLPDAYFAASRRADRESRAYSVRASVAFLGTTLAVPAANLRAVVAPFHDRKLEEFRIGITLRDNDTVIHGIVWPLLGAEDEHSEVPLQIERSLRECGVTDIDVLDHRFPLEFCDDCGAPLYPSPDGEAVHAELPEEDAAQIPRHLH</sequence>
<dbReference type="Pfam" id="PF11062">
    <property type="entry name" value="DUF2863"/>
    <property type="match status" value="1"/>
</dbReference>
<organism evidence="1 2">
    <name type="scientific">Nitrogeniibacter mangrovi</name>
    <dbReference type="NCBI Taxonomy" id="2016596"/>
    <lineage>
        <taxon>Bacteria</taxon>
        <taxon>Pseudomonadati</taxon>
        <taxon>Pseudomonadota</taxon>
        <taxon>Betaproteobacteria</taxon>
        <taxon>Rhodocyclales</taxon>
        <taxon>Zoogloeaceae</taxon>
        <taxon>Nitrogeniibacter</taxon>
    </lineage>
</organism>
<protein>
    <submittedName>
        <fullName evidence="1">DUF2863 family protein</fullName>
    </submittedName>
</protein>
<dbReference type="AlphaFoldDB" id="A0A6C1B6E6"/>
<gene>
    <name evidence="1" type="ORF">G3580_09535</name>
</gene>
<dbReference type="RefSeq" id="WP_173765021.1">
    <property type="nucleotide sequence ID" value="NZ_CP048836.1"/>
</dbReference>
<evidence type="ECO:0000313" key="2">
    <source>
        <dbReference type="Proteomes" id="UP000501991"/>
    </source>
</evidence>
<evidence type="ECO:0000313" key="1">
    <source>
        <dbReference type="EMBL" id="QID17860.1"/>
    </source>
</evidence>
<name>A0A6C1B6E6_9RHOO</name>
<dbReference type="Proteomes" id="UP000501991">
    <property type="component" value="Chromosome"/>
</dbReference>
<accession>A0A6C1B6E6</accession>
<dbReference type="EMBL" id="CP048836">
    <property type="protein sequence ID" value="QID17860.1"/>
    <property type="molecule type" value="Genomic_DNA"/>
</dbReference>
<reference evidence="1 2" key="1">
    <citation type="submission" date="2020-02" db="EMBL/GenBank/DDBJ databases">
        <title>Nitrogenibacter mangrovi gen. nov., sp. nov. isolated from mangrove sediment, a denitrifying betaproteobacterium.</title>
        <authorList>
            <person name="Liao H."/>
            <person name="Tian Y."/>
        </authorList>
    </citation>
    <scope>NUCLEOTIDE SEQUENCE [LARGE SCALE GENOMIC DNA]</scope>
    <source>
        <strain evidence="1 2">M9-3-2</strain>
    </source>
</reference>
<proteinExistence type="predicted"/>